<dbReference type="InterPro" id="IPR039422">
    <property type="entry name" value="MarR/SlyA-like"/>
</dbReference>
<reference evidence="2 3" key="1">
    <citation type="submission" date="2019-03" db="EMBL/GenBank/DDBJ databases">
        <title>Genomic Encyclopedia of Type Strains, Phase IV (KMG-IV): sequencing the most valuable type-strain genomes for metagenomic binning, comparative biology and taxonomic classification.</title>
        <authorList>
            <person name="Goeker M."/>
        </authorList>
    </citation>
    <scope>NUCLEOTIDE SEQUENCE [LARGE SCALE GENOMIC DNA]</scope>
    <source>
        <strain evidence="2 3">DSM 45934</strain>
    </source>
</reference>
<dbReference type="GO" id="GO:0003700">
    <property type="term" value="F:DNA-binding transcription factor activity"/>
    <property type="evidence" value="ECO:0007669"/>
    <property type="project" value="InterPro"/>
</dbReference>
<dbReference type="RefSeq" id="WP_243726615.1">
    <property type="nucleotide sequence ID" value="NZ_SLWS01000001.1"/>
</dbReference>
<evidence type="ECO:0000313" key="2">
    <source>
        <dbReference type="EMBL" id="TCO65030.1"/>
    </source>
</evidence>
<keyword evidence="2" id="KW-0238">DNA-binding</keyword>
<dbReference type="InterPro" id="IPR000835">
    <property type="entry name" value="HTH_MarR-typ"/>
</dbReference>
<dbReference type="EMBL" id="SLWS01000001">
    <property type="protein sequence ID" value="TCO65030.1"/>
    <property type="molecule type" value="Genomic_DNA"/>
</dbReference>
<dbReference type="Proteomes" id="UP000295680">
    <property type="component" value="Unassembled WGS sequence"/>
</dbReference>
<keyword evidence="3" id="KW-1185">Reference proteome</keyword>
<accession>A0A4V2S8T0</accession>
<evidence type="ECO:0000259" key="1">
    <source>
        <dbReference type="PROSITE" id="PS50995"/>
    </source>
</evidence>
<dbReference type="SUPFAM" id="SSF46785">
    <property type="entry name" value="Winged helix' DNA-binding domain"/>
    <property type="match status" value="1"/>
</dbReference>
<dbReference type="PANTHER" id="PTHR33164">
    <property type="entry name" value="TRANSCRIPTIONAL REGULATOR, MARR FAMILY"/>
    <property type="match status" value="1"/>
</dbReference>
<gene>
    <name evidence="2" type="ORF">EV192_101814</name>
</gene>
<sequence length="145" mass="16194">MNDDELLDAVGPAFSRLRRTQLLHAEPSITRKDLTRTLVLNIVAEGEPDQEMTIGGVAERLAVDPSVGSRMVNDCITAGLLLRVASQSDGRRTVLRLTASGRALTARFRKLQRRAFENITRDWSATERREFARLLLKYVDSVATV</sequence>
<feature type="domain" description="HTH marR-type" evidence="1">
    <location>
        <begin position="3"/>
        <end position="140"/>
    </location>
</feature>
<comment type="caution">
    <text evidence="2">The sequence shown here is derived from an EMBL/GenBank/DDBJ whole genome shotgun (WGS) entry which is preliminary data.</text>
</comment>
<dbReference type="InterPro" id="IPR036390">
    <property type="entry name" value="WH_DNA-bd_sf"/>
</dbReference>
<dbReference type="GO" id="GO:0003677">
    <property type="term" value="F:DNA binding"/>
    <property type="evidence" value="ECO:0007669"/>
    <property type="project" value="UniProtKB-KW"/>
</dbReference>
<organism evidence="2 3">
    <name type="scientific">Actinocrispum wychmicini</name>
    <dbReference type="NCBI Taxonomy" id="1213861"/>
    <lineage>
        <taxon>Bacteria</taxon>
        <taxon>Bacillati</taxon>
        <taxon>Actinomycetota</taxon>
        <taxon>Actinomycetes</taxon>
        <taxon>Pseudonocardiales</taxon>
        <taxon>Pseudonocardiaceae</taxon>
        <taxon>Actinocrispum</taxon>
    </lineage>
</organism>
<name>A0A4V2S8T0_9PSEU</name>
<protein>
    <submittedName>
        <fullName evidence="2">DNA-binding MarR family transcriptional regulator</fullName>
    </submittedName>
</protein>
<dbReference type="GO" id="GO:0006950">
    <property type="term" value="P:response to stress"/>
    <property type="evidence" value="ECO:0007669"/>
    <property type="project" value="TreeGrafter"/>
</dbReference>
<dbReference type="Gene3D" id="1.10.10.10">
    <property type="entry name" value="Winged helix-like DNA-binding domain superfamily/Winged helix DNA-binding domain"/>
    <property type="match status" value="1"/>
</dbReference>
<dbReference type="PANTHER" id="PTHR33164:SF57">
    <property type="entry name" value="MARR-FAMILY TRANSCRIPTIONAL REGULATOR"/>
    <property type="match status" value="1"/>
</dbReference>
<proteinExistence type="predicted"/>
<dbReference type="PROSITE" id="PS50995">
    <property type="entry name" value="HTH_MARR_2"/>
    <property type="match status" value="1"/>
</dbReference>
<dbReference type="AlphaFoldDB" id="A0A4V2S8T0"/>
<dbReference type="SMART" id="SM00347">
    <property type="entry name" value="HTH_MARR"/>
    <property type="match status" value="1"/>
</dbReference>
<evidence type="ECO:0000313" key="3">
    <source>
        <dbReference type="Proteomes" id="UP000295680"/>
    </source>
</evidence>
<dbReference type="InterPro" id="IPR036388">
    <property type="entry name" value="WH-like_DNA-bd_sf"/>
</dbReference>
<dbReference type="Pfam" id="PF12802">
    <property type="entry name" value="MarR_2"/>
    <property type="match status" value="1"/>
</dbReference>